<keyword evidence="4 5" id="KW-0472">Membrane</keyword>
<protein>
    <submittedName>
        <fullName evidence="7">Yip1 family protein</fullName>
    </submittedName>
</protein>
<feature type="transmembrane region" description="Helical" evidence="5">
    <location>
        <begin position="107"/>
        <end position="131"/>
    </location>
</feature>
<evidence type="ECO:0000313" key="7">
    <source>
        <dbReference type="EMBL" id="WZU66268.2"/>
    </source>
</evidence>
<evidence type="ECO:0000259" key="6">
    <source>
        <dbReference type="Pfam" id="PF04893"/>
    </source>
</evidence>
<dbReference type="InterPro" id="IPR006977">
    <property type="entry name" value="Yip1_dom"/>
</dbReference>
<feature type="transmembrane region" description="Helical" evidence="5">
    <location>
        <begin position="167"/>
        <end position="189"/>
    </location>
</feature>
<evidence type="ECO:0000256" key="4">
    <source>
        <dbReference type="ARBA" id="ARBA00023136"/>
    </source>
</evidence>
<evidence type="ECO:0000256" key="1">
    <source>
        <dbReference type="ARBA" id="ARBA00004141"/>
    </source>
</evidence>
<evidence type="ECO:0000256" key="3">
    <source>
        <dbReference type="ARBA" id="ARBA00022989"/>
    </source>
</evidence>
<evidence type="ECO:0000256" key="5">
    <source>
        <dbReference type="SAM" id="Phobius"/>
    </source>
</evidence>
<organism evidence="7 8">
    <name type="scientific">Yoonia rhodophyticola</name>
    <dbReference type="NCBI Taxonomy" id="3137370"/>
    <lineage>
        <taxon>Bacteria</taxon>
        <taxon>Pseudomonadati</taxon>
        <taxon>Pseudomonadota</taxon>
        <taxon>Alphaproteobacteria</taxon>
        <taxon>Rhodobacterales</taxon>
        <taxon>Paracoccaceae</taxon>
        <taxon>Yoonia</taxon>
    </lineage>
</organism>
<proteinExistence type="predicted"/>
<keyword evidence="2 5" id="KW-0812">Transmembrane</keyword>
<dbReference type="AlphaFoldDB" id="A0AAN0M7Z8"/>
<gene>
    <name evidence="7" type="ORF">AABB31_14505</name>
</gene>
<feature type="domain" description="Yip1" evidence="6">
    <location>
        <begin position="19"/>
        <end position="183"/>
    </location>
</feature>
<dbReference type="EMBL" id="CP151767">
    <property type="protein sequence ID" value="WZU66268.2"/>
    <property type="molecule type" value="Genomic_DNA"/>
</dbReference>
<comment type="subcellular location">
    <subcellularLocation>
        <location evidence="1">Membrane</location>
        <topology evidence="1">Multi-pass membrane protein</topology>
    </subcellularLocation>
</comment>
<accession>A0AAN0M7Z8</accession>
<reference evidence="8" key="1">
    <citation type="submission" date="2024-04" db="EMBL/GenBank/DDBJ databases">
        <title>Phylogenomic analyses of a clade within the roseobacter group suggest taxonomic reassignments of species of the genera Aestuariivita, Citreicella, Loktanella, Nautella, Pelagibaca, Ruegeria, Thalassobius, Thiobacimonas and Tropicibacter, and the proposal o.</title>
        <authorList>
            <person name="Jeon C.O."/>
        </authorList>
    </citation>
    <scope>NUCLEOTIDE SEQUENCE [LARGE SCALE GENOMIC DNA]</scope>
    <source>
        <strain evidence="8">SS1-5</strain>
    </source>
</reference>
<evidence type="ECO:0000313" key="8">
    <source>
        <dbReference type="Proteomes" id="UP001470809"/>
    </source>
</evidence>
<name>A0AAN0M7Z8_9RHOB</name>
<keyword evidence="3 5" id="KW-1133">Transmembrane helix</keyword>
<dbReference type="RefSeq" id="WP_373635473.1">
    <property type="nucleotide sequence ID" value="NZ_CP151767.2"/>
</dbReference>
<dbReference type="KEGG" id="yrh:AABB31_14505"/>
<feature type="transmembrane region" description="Helical" evidence="5">
    <location>
        <begin position="137"/>
        <end position="155"/>
    </location>
</feature>
<feature type="transmembrane region" description="Helical" evidence="5">
    <location>
        <begin position="74"/>
        <end position="95"/>
    </location>
</feature>
<dbReference type="GO" id="GO:0016020">
    <property type="term" value="C:membrane"/>
    <property type="evidence" value="ECO:0007669"/>
    <property type="project" value="UniProtKB-SubCell"/>
</dbReference>
<keyword evidence="8" id="KW-1185">Reference proteome</keyword>
<evidence type="ECO:0000256" key="2">
    <source>
        <dbReference type="ARBA" id="ARBA00022692"/>
    </source>
</evidence>
<dbReference type="Pfam" id="PF04893">
    <property type="entry name" value="Yip1"/>
    <property type="match status" value="1"/>
</dbReference>
<feature type="transmembrane region" description="Helical" evidence="5">
    <location>
        <begin position="34"/>
        <end position="54"/>
    </location>
</feature>
<dbReference type="Proteomes" id="UP001470809">
    <property type="component" value="Chromosome"/>
</dbReference>
<reference evidence="7 8" key="2">
    <citation type="submission" date="2024-08" db="EMBL/GenBank/DDBJ databases">
        <title>Phylogenomic analyses of a clade within the roseobacter group suggest taxonomic reassignments of species of the genera Aestuariivita, Citreicella, Loktanella, Nautella, Pelagibaca, Ruegeria, Thalassobius, Thiobacimonas and Tropicibacter, and the proposal o.</title>
        <authorList>
            <person name="Jeon C.O."/>
        </authorList>
    </citation>
    <scope>NUCLEOTIDE SEQUENCE [LARGE SCALE GENOMIC DNA]</scope>
    <source>
        <strain evidence="7 8">SS1-5</strain>
    </source>
</reference>
<sequence>MTREFQSWMRQVWLSLIEPVPIARQVLAYRFDLSTLWTAMVLMGILSTLALVILQQVAPLPPEMQAQARVISPFAFAALVISLLCATGFAIFKVGRILDGTGTLQQTLAVFVWFLAVRLTLVIIHIVITLFSYNIGAMFGLVTGAALIWCLVNFINELHGFKNLGTALGCLILAMLAVAMVAVTLLLLAGGLQPPGGTI</sequence>